<evidence type="ECO:0000256" key="1">
    <source>
        <dbReference type="SAM" id="MobiDB-lite"/>
    </source>
</evidence>
<evidence type="ECO:0000313" key="3">
    <source>
        <dbReference type="Proteomes" id="UP000499080"/>
    </source>
</evidence>
<name>A0A4Y2DS89_ARAVE</name>
<feature type="compositionally biased region" description="Polar residues" evidence="1">
    <location>
        <begin position="31"/>
        <end position="42"/>
    </location>
</feature>
<evidence type="ECO:0000313" key="2">
    <source>
        <dbReference type="EMBL" id="GBM19723.1"/>
    </source>
</evidence>
<proteinExistence type="predicted"/>
<feature type="region of interest" description="Disordered" evidence="1">
    <location>
        <begin position="26"/>
        <end position="103"/>
    </location>
</feature>
<dbReference type="EMBL" id="BGPR01000429">
    <property type="protein sequence ID" value="GBM19723.1"/>
    <property type="molecule type" value="Genomic_DNA"/>
</dbReference>
<reference evidence="2 3" key="1">
    <citation type="journal article" date="2019" name="Sci. Rep.">
        <title>Orb-weaving spider Araneus ventricosus genome elucidates the spidroin gene catalogue.</title>
        <authorList>
            <person name="Kono N."/>
            <person name="Nakamura H."/>
            <person name="Ohtoshi R."/>
            <person name="Moran D.A.P."/>
            <person name="Shinohara A."/>
            <person name="Yoshida Y."/>
            <person name="Fujiwara M."/>
            <person name="Mori M."/>
            <person name="Tomita M."/>
            <person name="Arakawa K."/>
        </authorList>
    </citation>
    <scope>NUCLEOTIDE SEQUENCE [LARGE SCALE GENOMIC DNA]</scope>
</reference>
<feature type="compositionally biased region" description="Basic and acidic residues" evidence="1">
    <location>
        <begin position="57"/>
        <end position="84"/>
    </location>
</feature>
<dbReference type="Proteomes" id="UP000499080">
    <property type="component" value="Unassembled WGS sequence"/>
</dbReference>
<comment type="caution">
    <text evidence="2">The sequence shown here is derived from an EMBL/GenBank/DDBJ whole genome shotgun (WGS) entry which is preliminary data.</text>
</comment>
<keyword evidence="3" id="KW-1185">Reference proteome</keyword>
<organism evidence="2 3">
    <name type="scientific">Araneus ventricosus</name>
    <name type="common">Orbweaver spider</name>
    <name type="synonym">Epeira ventricosa</name>
    <dbReference type="NCBI Taxonomy" id="182803"/>
    <lineage>
        <taxon>Eukaryota</taxon>
        <taxon>Metazoa</taxon>
        <taxon>Ecdysozoa</taxon>
        <taxon>Arthropoda</taxon>
        <taxon>Chelicerata</taxon>
        <taxon>Arachnida</taxon>
        <taxon>Araneae</taxon>
        <taxon>Araneomorphae</taxon>
        <taxon>Entelegynae</taxon>
        <taxon>Araneoidea</taxon>
        <taxon>Araneidae</taxon>
        <taxon>Araneus</taxon>
    </lineage>
</organism>
<protein>
    <submittedName>
        <fullName evidence="2">Uncharacterized protein</fullName>
    </submittedName>
</protein>
<accession>A0A4Y2DS89</accession>
<gene>
    <name evidence="2" type="ORF">AVEN_877_1</name>
</gene>
<sequence>MEFLEHRKKKAIASFKNRWKLAWRNGKAGIPTNSESNTSCADSNLRPRCEGSGTSKDLPRLEPRDEARKSEIHQVGRRNREDRTAAVGRRSKSGSIALWNLRE</sequence>
<dbReference type="AlphaFoldDB" id="A0A4Y2DS89"/>